<comment type="caution">
    <text evidence="2">The sequence shown here is derived from an EMBL/GenBank/DDBJ whole genome shotgun (WGS) entry which is preliminary data.</text>
</comment>
<dbReference type="EMBL" id="WNYA01000001">
    <property type="protein sequence ID" value="KAG8591104.1"/>
    <property type="molecule type" value="Genomic_DNA"/>
</dbReference>
<evidence type="ECO:0000313" key="2">
    <source>
        <dbReference type="EMBL" id="KAG8591104.1"/>
    </source>
</evidence>
<sequence>MGSPMCPLSLFFLYILVKATSGEIVMTSEPVYLRISRRHSHHLMYIQLQYLL</sequence>
<name>A0AAV7D2D4_ENGPU</name>
<keyword evidence="3" id="KW-1185">Reference proteome</keyword>
<feature type="chain" id="PRO_5043529521" evidence="1">
    <location>
        <begin position="23"/>
        <end position="52"/>
    </location>
</feature>
<evidence type="ECO:0000313" key="3">
    <source>
        <dbReference type="Proteomes" id="UP000824782"/>
    </source>
</evidence>
<proteinExistence type="predicted"/>
<evidence type="ECO:0000256" key="1">
    <source>
        <dbReference type="SAM" id="SignalP"/>
    </source>
</evidence>
<keyword evidence="1" id="KW-0732">Signal</keyword>
<reference evidence="2" key="1">
    <citation type="thesis" date="2020" institute="ProQuest LLC" country="789 East Eisenhower Parkway, Ann Arbor, MI, USA">
        <title>Comparative Genomics and Chromosome Evolution.</title>
        <authorList>
            <person name="Mudd A.B."/>
        </authorList>
    </citation>
    <scope>NUCLEOTIDE SEQUENCE</scope>
    <source>
        <strain evidence="2">237g6f4</strain>
        <tissue evidence="2">Blood</tissue>
    </source>
</reference>
<dbReference type="Proteomes" id="UP000824782">
    <property type="component" value="Unassembled WGS sequence"/>
</dbReference>
<protein>
    <submittedName>
        <fullName evidence="2">Uncharacterized protein</fullName>
    </submittedName>
</protein>
<organism evidence="2 3">
    <name type="scientific">Engystomops pustulosus</name>
    <name type="common">Tungara frog</name>
    <name type="synonym">Physalaemus pustulosus</name>
    <dbReference type="NCBI Taxonomy" id="76066"/>
    <lineage>
        <taxon>Eukaryota</taxon>
        <taxon>Metazoa</taxon>
        <taxon>Chordata</taxon>
        <taxon>Craniata</taxon>
        <taxon>Vertebrata</taxon>
        <taxon>Euteleostomi</taxon>
        <taxon>Amphibia</taxon>
        <taxon>Batrachia</taxon>
        <taxon>Anura</taxon>
        <taxon>Neobatrachia</taxon>
        <taxon>Hyloidea</taxon>
        <taxon>Leptodactylidae</taxon>
        <taxon>Leiuperinae</taxon>
        <taxon>Engystomops</taxon>
    </lineage>
</organism>
<dbReference type="AlphaFoldDB" id="A0AAV7D2D4"/>
<gene>
    <name evidence="2" type="ORF">GDO81_000028</name>
</gene>
<accession>A0AAV7D2D4</accession>
<feature type="signal peptide" evidence="1">
    <location>
        <begin position="1"/>
        <end position="22"/>
    </location>
</feature>